<dbReference type="AlphaFoldDB" id="A0A917BRR7"/>
<keyword evidence="1" id="KW-0946">Virion</keyword>
<keyword evidence="2" id="KW-1185">Reference proteome</keyword>
<dbReference type="PANTHER" id="PTHR42866:SF1">
    <property type="entry name" value="SPORE COAT POLYSACCHARIDE BIOSYNTHESIS PROTEIN SPSF"/>
    <property type="match status" value="1"/>
</dbReference>
<evidence type="ECO:0000313" key="2">
    <source>
        <dbReference type="Proteomes" id="UP000632498"/>
    </source>
</evidence>
<keyword evidence="1" id="KW-0167">Capsid protein</keyword>
<reference evidence="1" key="2">
    <citation type="submission" date="2020-09" db="EMBL/GenBank/DDBJ databases">
        <authorList>
            <person name="Sun Q."/>
            <person name="Zhou Y."/>
        </authorList>
    </citation>
    <scope>NUCLEOTIDE SEQUENCE</scope>
    <source>
        <strain evidence="1">CGMCC 1.15254</strain>
    </source>
</reference>
<dbReference type="PANTHER" id="PTHR42866">
    <property type="entry name" value="3-DEOXY-MANNO-OCTULOSONATE CYTIDYLYLTRANSFERASE"/>
    <property type="match status" value="1"/>
</dbReference>
<protein>
    <submittedName>
        <fullName evidence="1">Spore coat protein</fullName>
    </submittedName>
</protein>
<dbReference type="GO" id="GO:0005829">
    <property type="term" value="C:cytosol"/>
    <property type="evidence" value="ECO:0007669"/>
    <property type="project" value="TreeGrafter"/>
</dbReference>
<evidence type="ECO:0000313" key="1">
    <source>
        <dbReference type="EMBL" id="GGF56318.1"/>
    </source>
</evidence>
<name>A0A917BRR7_9PROT</name>
<comment type="caution">
    <text evidence="1">The sequence shown here is derived from an EMBL/GenBank/DDBJ whole genome shotgun (WGS) entry which is preliminary data.</text>
</comment>
<dbReference type="RefSeq" id="WP_188661718.1">
    <property type="nucleotide sequence ID" value="NZ_BMHV01000004.1"/>
</dbReference>
<dbReference type="InterPro" id="IPR003329">
    <property type="entry name" value="Cytidylyl_trans"/>
</dbReference>
<gene>
    <name evidence="1" type="ORF">GCM10011332_07250</name>
</gene>
<organism evidence="1 2">
    <name type="scientific">Terasakiella brassicae</name>
    <dbReference type="NCBI Taxonomy" id="1634917"/>
    <lineage>
        <taxon>Bacteria</taxon>
        <taxon>Pseudomonadati</taxon>
        <taxon>Pseudomonadota</taxon>
        <taxon>Alphaproteobacteria</taxon>
        <taxon>Rhodospirillales</taxon>
        <taxon>Terasakiellaceae</taxon>
        <taxon>Terasakiella</taxon>
    </lineage>
</organism>
<dbReference type="Gene3D" id="3.90.550.10">
    <property type="entry name" value="Spore Coat Polysaccharide Biosynthesis Protein SpsA, Chain A"/>
    <property type="match status" value="1"/>
</dbReference>
<dbReference type="SUPFAM" id="SSF53448">
    <property type="entry name" value="Nucleotide-diphospho-sugar transferases"/>
    <property type="match status" value="1"/>
</dbReference>
<dbReference type="EMBL" id="BMHV01000004">
    <property type="protein sequence ID" value="GGF56318.1"/>
    <property type="molecule type" value="Genomic_DNA"/>
</dbReference>
<reference evidence="1" key="1">
    <citation type="journal article" date="2014" name="Int. J. Syst. Evol. Microbiol.">
        <title>Complete genome sequence of Corynebacterium casei LMG S-19264T (=DSM 44701T), isolated from a smear-ripened cheese.</title>
        <authorList>
            <consortium name="US DOE Joint Genome Institute (JGI-PGF)"/>
            <person name="Walter F."/>
            <person name="Albersmeier A."/>
            <person name="Kalinowski J."/>
            <person name="Ruckert C."/>
        </authorList>
    </citation>
    <scope>NUCLEOTIDE SEQUENCE</scope>
    <source>
        <strain evidence="1">CGMCC 1.15254</strain>
    </source>
</reference>
<proteinExistence type="predicted"/>
<dbReference type="CDD" id="cd02518">
    <property type="entry name" value="GT2_SpsF"/>
    <property type="match status" value="1"/>
</dbReference>
<dbReference type="Pfam" id="PF02348">
    <property type="entry name" value="CTP_transf_3"/>
    <property type="match status" value="1"/>
</dbReference>
<dbReference type="Proteomes" id="UP000632498">
    <property type="component" value="Unassembled WGS sequence"/>
</dbReference>
<dbReference type="InterPro" id="IPR029044">
    <property type="entry name" value="Nucleotide-diphossugar_trans"/>
</dbReference>
<sequence length="244" mass="27880">MNIVAIIQARMNSTRLHGKILKKLSGQTVLKHVLERCKAIENVNTVCCAIPKSADSDPVAEEALQCDVEVFRGSETDVLARYYQAAQKLKADYILRVTSDCPLIDPQVCAAVIDHGLKENADYCANNIPPTWPHGLDCEFFKLEWLQKAFRQAKSPHEREHVTPFIRTNPHAKISNLAHPNDNLAHLRWTLDTPQDFELINEIFNRLPAPSKEQYSYLQILKILEQEPDLKKINEFQIDKTRLS</sequence>
<accession>A0A917BRR7</accession>